<dbReference type="Pfam" id="PF13157">
    <property type="entry name" value="Enas"/>
    <property type="match status" value="1"/>
</dbReference>
<dbReference type="InterPro" id="IPR019593">
    <property type="entry name" value="Spore_coat_protein_Z/Y"/>
</dbReference>
<name>A0AAN0SR57_BACCE</name>
<evidence type="ECO:0000313" key="4">
    <source>
        <dbReference type="Proteomes" id="UP000031861"/>
    </source>
</evidence>
<geneLocation type="plasmid" evidence="3 4">
    <name>pBFI_1</name>
</geneLocation>
<geneLocation type="plasmid" evidence="2 4">
    <name>pBFI_4</name>
</geneLocation>
<dbReference type="EMBL" id="CP009638">
    <property type="protein sequence ID" value="AJI08618.1"/>
    <property type="molecule type" value="Genomic_DNA"/>
</dbReference>
<dbReference type="EMBL" id="CP009639">
    <property type="protein sequence ID" value="AJI08975.1"/>
    <property type="molecule type" value="Genomic_DNA"/>
</dbReference>
<dbReference type="NCBIfam" id="NF040827">
    <property type="entry name" value="CotZ_rel"/>
    <property type="match status" value="1"/>
</dbReference>
<dbReference type="InterPro" id="IPR025055">
    <property type="entry name" value="Ena_core"/>
</dbReference>
<reference evidence="3 4" key="1">
    <citation type="journal article" date="2015" name="Genome Announc.">
        <title>Complete genome sequences for 35 biothreat assay-relevant bacillus species.</title>
        <authorList>
            <person name="Johnson S.L."/>
            <person name="Daligault H.E."/>
            <person name="Davenport K.W."/>
            <person name="Jaissle J."/>
            <person name="Frey K.G."/>
            <person name="Ladner J.T."/>
            <person name="Broomall S.M."/>
            <person name="Bishop-Lilly K.A."/>
            <person name="Bruce D.C."/>
            <person name="Gibbons H.S."/>
            <person name="Coyne S.R."/>
            <person name="Lo C.C."/>
            <person name="Meincke L."/>
            <person name="Munk A.C."/>
            <person name="Koroleva G.I."/>
            <person name="Rosenzweig C.N."/>
            <person name="Palacios G.F."/>
            <person name="Redden C.L."/>
            <person name="Minogue T.D."/>
            <person name="Chain P.S."/>
        </authorList>
    </citation>
    <scope>NUCLEOTIDE SEQUENCE [LARGE SCALE GENOMIC DNA]</scope>
    <source>
        <strain evidence="3 4">03BB108</strain>
        <plasmid evidence="3 4">pBFI_1</plasmid>
        <plasmid evidence="2 4">pBFI_4</plasmid>
    </source>
</reference>
<dbReference type="Proteomes" id="UP000031861">
    <property type="component" value="Plasmid pBFI_4"/>
</dbReference>
<gene>
    <name evidence="3" type="ORF">AK40_5665</name>
    <name evidence="2" type="ORF">AK40_6217</name>
</gene>
<protein>
    <submittedName>
        <fullName evidence="3">Spore coat Z family protein</fullName>
    </submittedName>
</protein>
<dbReference type="AlphaFoldDB" id="A0AAN0SR57"/>
<keyword evidence="3" id="KW-0614">Plasmid</keyword>
<proteinExistence type="predicted"/>
<organism evidence="3 4">
    <name type="scientific">Bacillus cereus 03BB108</name>
    <dbReference type="NCBI Taxonomy" id="451709"/>
    <lineage>
        <taxon>Bacteria</taxon>
        <taxon>Bacillati</taxon>
        <taxon>Bacillota</taxon>
        <taxon>Bacilli</taxon>
        <taxon>Bacillales</taxon>
        <taxon>Bacillaceae</taxon>
        <taxon>Bacillus</taxon>
        <taxon>Bacillus cereus group</taxon>
    </lineage>
</organism>
<dbReference type="Pfam" id="PF10612">
    <property type="entry name" value="Spore-coat_CotZ"/>
    <property type="match status" value="1"/>
</dbReference>
<accession>A0AAN0SR57</accession>
<evidence type="ECO:0000313" key="3">
    <source>
        <dbReference type="EMBL" id="AJI08975.1"/>
    </source>
</evidence>
<evidence type="ECO:0000259" key="1">
    <source>
        <dbReference type="Pfam" id="PF13157"/>
    </source>
</evidence>
<dbReference type="Proteomes" id="UP000031861">
    <property type="component" value="Plasmid pBFI_1"/>
</dbReference>
<sequence length="253" mass="29614">MKFSFRQKTVEILRDDLKMNRWLALELEKLVEINKTPHSAKWQTTPPFCLFNYDGKLLTLAGNTKKGQFTTPFFIVKAVDTKKNCALLELLFPFPIIENKHNQKFPLNKFCCVKKLFHTKSKLFVNLADFCGLTFVEIPVFDYLTKSRVIKDSFCLAFCLSQNCPPQNIWETSKKHLNNITTITSSYNYGTDSELQMFLYTKTKTYKMFIPKGHCQSLTISDLKYIEILTPQKFVAGTIQIQLNYCYKEKYYF</sequence>
<evidence type="ECO:0000313" key="2">
    <source>
        <dbReference type="EMBL" id="AJI08618.1"/>
    </source>
</evidence>
<feature type="domain" description="Endospore appendages core" evidence="1">
    <location>
        <begin position="146"/>
        <end position="246"/>
    </location>
</feature>